<dbReference type="Proteomes" id="UP000288953">
    <property type="component" value="Chromosome"/>
</dbReference>
<evidence type="ECO:0000313" key="3">
    <source>
        <dbReference type="Proteomes" id="UP000288953"/>
    </source>
</evidence>
<dbReference type="EMBL" id="CP026512">
    <property type="protein sequence ID" value="QAX81608.1"/>
    <property type="molecule type" value="Genomic_DNA"/>
</dbReference>
<keyword evidence="3" id="KW-1185">Reference proteome</keyword>
<keyword evidence="1" id="KW-0472">Membrane</keyword>
<evidence type="ECO:0000313" key="2">
    <source>
        <dbReference type="EMBL" id="QAX81608.1"/>
    </source>
</evidence>
<gene>
    <name evidence="2" type="ORF">C3B55_00247</name>
</gene>
<keyword evidence="1" id="KW-1133">Transmembrane helix</keyword>
<name>A0ABX5R7R9_9PSED</name>
<keyword evidence="1" id="KW-0812">Transmembrane</keyword>
<proteinExistence type="predicted"/>
<reference evidence="2 3" key="1">
    <citation type="journal article" date="2018" name="Genome Biol. Evol.">
        <title>Partnering With a Pest: Genomes of Hemlock Woolly Adelgid Symbionts Reveal Atypical Nutritional Provisioning Patterns in Dual-Obligate Bacteria.</title>
        <authorList>
            <person name="Weglarz K.M."/>
            <person name="Havill N.P."/>
            <person name="Burke G.R."/>
            <person name="von Dohlen C.D."/>
        </authorList>
    </citation>
    <scope>NUCLEOTIDE SEQUENCE [LARGE SCALE GENOMIC DNA]</scope>
    <source>
        <strain evidence="2 3">HWA_ENA</strain>
    </source>
</reference>
<feature type="transmembrane region" description="Helical" evidence="1">
    <location>
        <begin position="14"/>
        <end position="34"/>
    </location>
</feature>
<organism evidence="2 3">
    <name type="scientific">Candidatus Pseudomonas adelgestsugas</name>
    <dbReference type="NCBI Taxonomy" id="1302376"/>
    <lineage>
        <taxon>Bacteria</taxon>
        <taxon>Pseudomonadati</taxon>
        <taxon>Pseudomonadota</taxon>
        <taxon>Gammaproteobacteria</taxon>
        <taxon>Pseudomonadales</taxon>
        <taxon>Pseudomonadaceae</taxon>
        <taxon>Pseudomonas</taxon>
    </lineage>
</organism>
<sequence>MFNYAEYISKIEPYAALAAIIFLLTNSVCSDIAFKISAIKLKLMIDLV</sequence>
<evidence type="ECO:0000256" key="1">
    <source>
        <dbReference type="SAM" id="Phobius"/>
    </source>
</evidence>
<accession>A0ABX5R7R9</accession>
<protein>
    <submittedName>
        <fullName evidence="2">Uncharacterized protein</fullName>
    </submittedName>
</protein>